<dbReference type="PANTHER" id="PTHR47718:SF18">
    <property type="entry name" value="PROTEIN FAR1-RELATED SEQUENCE 5-LIKE"/>
    <property type="match status" value="1"/>
</dbReference>
<dbReference type="InterPro" id="IPR018289">
    <property type="entry name" value="MULE_transposase_dom"/>
</dbReference>
<dbReference type="Pfam" id="PF04434">
    <property type="entry name" value="SWIM"/>
    <property type="match status" value="1"/>
</dbReference>
<keyword evidence="3" id="KW-0862">Zinc</keyword>
<dbReference type="Pfam" id="PF03101">
    <property type="entry name" value="FAR1"/>
    <property type="match status" value="1"/>
</dbReference>
<dbReference type="InterPro" id="IPR007527">
    <property type="entry name" value="Znf_SWIM"/>
</dbReference>
<evidence type="ECO:0000256" key="1">
    <source>
        <dbReference type="ARBA" id="ARBA00022723"/>
    </source>
</evidence>
<gene>
    <name evidence="6" type="ORF">PAHAL_4G340600</name>
</gene>
<dbReference type="PROSITE" id="PS50966">
    <property type="entry name" value="ZF_SWIM"/>
    <property type="match status" value="1"/>
</dbReference>
<feature type="domain" description="SWIM-type" evidence="5">
    <location>
        <begin position="622"/>
        <end position="660"/>
    </location>
</feature>
<evidence type="ECO:0000256" key="2">
    <source>
        <dbReference type="ARBA" id="ARBA00022771"/>
    </source>
</evidence>
<dbReference type="Gramene" id="PVH48489">
    <property type="protein sequence ID" value="PVH48489"/>
    <property type="gene ID" value="PAHAL_4G340600"/>
</dbReference>
<evidence type="ECO:0000256" key="3">
    <source>
        <dbReference type="ARBA" id="ARBA00022833"/>
    </source>
</evidence>
<dbReference type="PANTHER" id="PTHR47718">
    <property type="entry name" value="OS01G0519700 PROTEIN"/>
    <property type="match status" value="1"/>
</dbReference>
<keyword evidence="2 4" id="KW-0863">Zinc-finger</keyword>
<dbReference type="SMART" id="SM00575">
    <property type="entry name" value="ZnF_PMZ"/>
    <property type="match status" value="1"/>
</dbReference>
<dbReference type="InterPro" id="IPR006564">
    <property type="entry name" value="Znf_PMZ"/>
</dbReference>
<keyword evidence="1" id="KW-0479">Metal-binding</keyword>
<evidence type="ECO:0000256" key="4">
    <source>
        <dbReference type="PROSITE-ProRule" id="PRU00325"/>
    </source>
</evidence>
<accession>A0A2T8JF07</accession>
<dbReference type="Pfam" id="PF10551">
    <property type="entry name" value="MULE"/>
    <property type="match status" value="1"/>
</dbReference>
<dbReference type="InterPro" id="IPR004330">
    <property type="entry name" value="FAR1_DNA_bnd_dom"/>
</dbReference>
<dbReference type="AlphaFoldDB" id="A0A2T8JF07"/>
<reference evidence="6" key="1">
    <citation type="submission" date="2018-04" db="EMBL/GenBank/DDBJ databases">
        <title>WGS assembly of Panicum hallii.</title>
        <authorList>
            <person name="Lovell J."/>
            <person name="Jenkins J."/>
            <person name="Lowry D."/>
            <person name="Mamidi S."/>
            <person name="Sreedasyam A."/>
            <person name="Weng X."/>
            <person name="Barry K."/>
            <person name="Bonette J."/>
            <person name="Campitelli B."/>
            <person name="Daum C."/>
            <person name="Gordon S."/>
            <person name="Gould B."/>
            <person name="Lipzen A."/>
            <person name="Macqueen A."/>
            <person name="Palacio-Mejia J."/>
            <person name="Plott C."/>
            <person name="Shakirov E."/>
            <person name="Shu S."/>
            <person name="Yoshinaga Y."/>
            <person name="Zane M."/>
            <person name="Rokhsar D."/>
            <person name="Grimwood J."/>
            <person name="Schmutz J."/>
            <person name="Juenger T."/>
        </authorList>
    </citation>
    <scope>NUCLEOTIDE SEQUENCE [LARGE SCALE GENOMIC DNA]</scope>
    <source>
        <strain evidence="6">FIL2</strain>
    </source>
</reference>
<dbReference type="EMBL" id="CM008049">
    <property type="protein sequence ID" value="PVH48489.1"/>
    <property type="molecule type" value="Genomic_DNA"/>
</dbReference>
<evidence type="ECO:0000313" key="6">
    <source>
        <dbReference type="EMBL" id="PVH48489.1"/>
    </source>
</evidence>
<proteinExistence type="predicted"/>
<organism evidence="6">
    <name type="scientific">Panicum hallii</name>
    <dbReference type="NCBI Taxonomy" id="206008"/>
    <lineage>
        <taxon>Eukaryota</taxon>
        <taxon>Viridiplantae</taxon>
        <taxon>Streptophyta</taxon>
        <taxon>Embryophyta</taxon>
        <taxon>Tracheophyta</taxon>
        <taxon>Spermatophyta</taxon>
        <taxon>Magnoliopsida</taxon>
        <taxon>Liliopsida</taxon>
        <taxon>Poales</taxon>
        <taxon>Poaceae</taxon>
        <taxon>PACMAD clade</taxon>
        <taxon>Panicoideae</taxon>
        <taxon>Panicodae</taxon>
        <taxon>Paniceae</taxon>
        <taxon>Panicinae</taxon>
        <taxon>Panicum</taxon>
        <taxon>Panicum sect. Panicum</taxon>
    </lineage>
</organism>
<sequence>MAEEGHLASGMPPTSFMIDKSPYTIAAHATNIPEDTILYSNKLVPSTDDNTGAALAPSMEHADGIALAQSSDNTNIEPSTAVNFLVTPTRRSSSHLIRSSFIPEVEASLKPAVGMTFDTLADVEKFYKDYAHDHAGFSVRIGQHRKEDKEILTKYFYCSREGYRKNNDKKDDDQSGLKGKKRKTHNVMETRCGCQAHIYVTRGRDKKYKIASMVEQHNHGLVSPNHRHLLRSNRRVTDRVKGTLFNCHKASIGTSLAYRFLHVSDGGFQNVGCTLRDLQNYYRDLRTKIKDADAQMFVSQLERKKEVNSAFFYNFEVDEQGRLMRVFWVDATSRKNYSVFGDAISVDATYTTNQYNMKFVPFTGFNHHMQCVFLGAAFLANEKIDSYVWLFKTFLEAMGGRAPHLIVIDECAIMKAAIGQILSETTHRLCMWHIMEKVHENISPSLRADEDFWNKLHTCVWDSETIEEFESRWNSMIVEFQLVGNKWFGTRFLIRESWIPVYFINIPLAGILRTTSRSESANSFFNRFIHRKLSFVEFWLRFDTALEYQRQEELKQDHKSLHTTPKLMTPWAMEKQCSMIYTHEIFDKFQKQIVASRDYCFIQEIIERDEIKLVTIGSTSKKERLVHFNESGMIGRCTCKLFESHGIPCRHIMQVLRSEKLIELPETVIFDDEGNLLEDVPADPVEVGPRKKVSNARNKFEDLIQKAKSSDEGMDFLTSSLACQI</sequence>
<dbReference type="Proteomes" id="UP000243499">
    <property type="component" value="Chromosome 4"/>
</dbReference>
<protein>
    <recommendedName>
        <fullName evidence="5">SWIM-type domain-containing protein</fullName>
    </recommendedName>
</protein>
<name>A0A2T8JF07_9POAL</name>
<dbReference type="GO" id="GO:0008270">
    <property type="term" value="F:zinc ion binding"/>
    <property type="evidence" value="ECO:0007669"/>
    <property type="project" value="UniProtKB-KW"/>
</dbReference>
<evidence type="ECO:0000259" key="5">
    <source>
        <dbReference type="PROSITE" id="PS50966"/>
    </source>
</evidence>